<dbReference type="AlphaFoldDB" id="A0A8J4TAR1"/>
<dbReference type="EMBL" id="LUCH01002693">
    <property type="protein sequence ID" value="KAF5401119.1"/>
    <property type="molecule type" value="Genomic_DNA"/>
</dbReference>
<sequence length="84" mass="9671">MPVDSSLQVLKGFEHSRTRHRQSIVSIAERHRLLQNSGYPEPSNPNEKRQTYWQKAYQLLIEEKETQSANAIAPVLDGRVKILS</sequence>
<proteinExistence type="predicted"/>
<accession>A0A8J4TAR1</accession>
<evidence type="ECO:0000313" key="2">
    <source>
        <dbReference type="Proteomes" id="UP000748531"/>
    </source>
</evidence>
<dbReference type="OrthoDB" id="10252235at2759"/>
<keyword evidence="2" id="KW-1185">Reference proteome</keyword>
<dbReference type="Proteomes" id="UP000748531">
    <property type="component" value="Unassembled WGS sequence"/>
</dbReference>
<organism evidence="1 2">
    <name type="scientific">Paragonimus heterotremus</name>
    <dbReference type="NCBI Taxonomy" id="100268"/>
    <lineage>
        <taxon>Eukaryota</taxon>
        <taxon>Metazoa</taxon>
        <taxon>Spiralia</taxon>
        <taxon>Lophotrochozoa</taxon>
        <taxon>Platyhelminthes</taxon>
        <taxon>Trematoda</taxon>
        <taxon>Digenea</taxon>
        <taxon>Plagiorchiida</taxon>
        <taxon>Troglotremata</taxon>
        <taxon>Troglotrematidae</taxon>
        <taxon>Paragonimus</taxon>
    </lineage>
</organism>
<reference evidence="1" key="1">
    <citation type="submission" date="2019-05" db="EMBL/GenBank/DDBJ databases">
        <title>Annotation for the trematode Paragonimus heterotremus.</title>
        <authorList>
            <person name="Choi Y.-J."/>
        </authorList>
    </citation>
    <scope>NUCLEOTIDE SEQUENCE</scope>
    <source>
        <strain evidence="1">LC</strain>
    </source>
</reference>
<gene>
    <name evidence="1" type="ORF">PHET_05633</name>
</gene>
<protein>
    <submittedName>
        <fullName evidence="1">Uncharacterized protein</fullName>
    </submittedName>
</protein>
<name>A0A8J4TAR1_9TREM</name>
<comment type="caution">
    <text evidence="1">The sequence shown here is derived from an EMBL/GenBank/DDBJ whole genome shotgun (WGS) entry which is preliminary data.</text>
</comment>
<evidence type="ECO:0000313" key="1">
    <source>
        <dbReference type="EMBL" id="KAF5401119.1"/>
    </source>
</evidence>